<dbReference type="PANTHER" id="PTHR33057:SF117">
    <property type="entry name" value="TRANSCRIPTION REPRESSOR OFP14"/>
    <property type="match status" value="1"/>
</dbReference>
<dbReference type="PROSITE" id="PS51754">
    <property type="entry name" value="OVATE"/>
    <property type="match status" value="1"/>
</dbReference>
<proteinExistence type="predicted"/>
<feature type="region of interest" description="Disordered" evidence="7">
    <location>
        <begin position="54"/>
        <end position="77"/>
    </location>
</feature>
<reference evidence="9 10" key="1">
    <citation type="submission" date="2020-08" db="EMBL/GenBank/DDBJ databases">
        <title>Plant Genome Project.</title>
        <authorList>
            <person name="Zhang R.-G."/>
        </authorList>
    </citation>
    <scope>NUCLEOTIDE SEQUENCE [LARGE SCALE GENOMIC DNA]</scope>
    <source>
        <tissue evidence="9">Rhizome</tissue>
    </source>
</reference>
<dbReference type="NCBIfam" id="TIGR01568">
    <property type="entry name" value="A_thal_3678"/>
    <property type="match status" value="1"/>
</dbReference>
<evidence type="ECO:0000256" key="1">
    <source>
        <dbReference type="ARBA" id="ARBA00004123"/>
    </source>
</evidence>
<evidence type="ECO:0000256" key="6">
    <source>
        <dbReference type="RuleBase" id="RU367028"/>
    </source>
</evidence>
<sequence>MGKKKKLQKSLRICLSKIKKVPSQLSMQSSSAGRPAASASATSWILSACKHPKTPSFAVDRDRHPDDDDRVSGCGAVDPAATLSDVDRFLYENFNSLCSRRHDEEEEEEEEATRPATGFHSSERFFVSPGSSSSLHDETGRRSTSTSPPSGSSQRKAEEVPGGGVAVTTFSKDPYEDFRRSMQEMMEARHGVGTGQPLDWDFMEELLFCYLELNDRSVHKYILRAFTELAVAFRRQNSRRRAPPENNSDKAKMKYYSKKDRMVDVKPRSPAGD</sequence>
<gene>
    <name evidence="9" type="ORF">ZIOFF_037594</name>
</gene>
<keyword evidence="5 6" id="KW-0539">Nucleus</keyword>
<keyword evidence="3 6" id="KW-0805">Transcription regulation</keyword>
<feature type="domain" description="OVATE" evidence="8">
    <location>
        <begin position="167"/>
        <end position="232"/>
    </location>
</feature>
<dbReference type="EMBL" id="JACMSC010000010">
    <property type="protein sequence ID" value="KAG6505240.1"/>
    <property type="molecule type" value="Genomic_DNA"/>
</dbReference>
<feature type="compositionally biased region" description="Basic and acidic residues" evidence="7">
    <location>
        <begin position="247"/>
        <end position="267"/>
    </location>
</feature>
<evidence type="ECO:0000313" key="10">
    <source>
        <dbReference type="Proteomes" id="UP000734854"/>
    </source>
</evidence>
<protein>
    <recommendedName>
        <fullName evidence="6">Transcription repressor</fullName>
    </recommendedName>
    <alternativeName>
        <fullName evidence="6">Ovate family protein</fullName>
    </alternativeName>
</protein>
<dbReference type="AlphaFoldDB" id="A0A8J5L9T1"/>
<comment type="caution">
    <text evidence="9">The sequence shown here is derived from an EMBL/GenBank/DDBJ whole genome shotgun (WGS) entry which is preliminary data.</text>
</comment>
<feature type="compositionally biased region" description="Basic and acidic residues" evidence="7">
    <location>
        <begin position="59"/>
        <end position="71"/>
    </location>
</feature>
<evidence type="ECO:0000313" key="9">
    <source>
        <dbReference type="EMBL" id="KAG6505240.1"/>
    </source>
</evidence>
<dbReference type="GO" id="GO:0045892">
    <property type="term" value="P:negative regulation of DNA-templated transcription"/>
    <property type="evidence" value="ECO:0007669"/>
    <property type="project" value="UniProtKB-UniRule"/>
</dbReference>
<feature type="region of interest" description="Disordered" evidence="7">
    <location>
        <begin position="238"/>
        <end position="273"/>
    </location>
</feature>
<evidence type="ECO:0000256" key="3">
    <source>
        <dbReference type="ARBA" id="ARBA00023015"/>
    </source>
</evidence>
<evidence type="ECO:0000256" key="5">
    <source>
        <dbReference type="ARBA" id="ARBA00023242"/>
    </source>
</evidence>
<feature type="region of interest" description="Disordered" evidence="7">
    <location>
        <begin position="101"/>
        <end position="172"/>
    </location>
</feature>
<feature type="compositionally biased region" description="Low complexity" evidence="7">
    <location>
        <begin position="142"/>
        <end position="153"/>
    </location>
</feature>
<dbReference type="GO" id="GO:0005634">
    <property type="term" value="C:nucleus"/>
    <property type="evidence" value="ECO:0007669"/>
    <property type="project" value="UniProtKB-SubCell"/>
</dbReference>
<evidence type="ECO:0000259" key="8">
    <source>
        <dbReference type="PROSITE" id="PS51754"/>
    </source>
</evidence>
<keyword evidence="4 6" id="KW-0804">Transcription</keyword>
<organism evidence="9 10">
    <name type="scientific">Zingiber officinale</name>
    <name type="common">Ginger</name>
    <name type="synonym">Amomum zingiber</name>
    <dbReference type="NCBI Taxonomy" id="94328"/>
    <lineage>
        <taxon>Eukaryota</taxon>
        <taxon>Viridiplantae</taxon>
        <taxon>Streptophyta</taxon>
        <taxon>Embryophyta</taxon>
        <taxon>Tracheophyta</taxon>
        <taxon>Spermatophyta</taxon>
        <taxon>Magnoliopsida</taxon>
        <taxon>Liliopsida</taxon>
        <taxon>Zingiberales</taxon>
        <taxon>Zingiberaceae</taxon>
        <taxon>Zingiber</taxon>
    </lineage>
</organism>
<keyword evidence="10" id="KW-1185">Reference proteome</keyword>
<dbReference type="Proteomes" id="UP000734854">
    <property type="component" value="Unassembled WGS sequence"/>
</dbReference>
<dbReference type="Pfam" id="PF04844">
    <property type="entry name" value="Ovate"/>
    <property type="match status" value="1"/>
</dbReference>
<evidence type="ECO:0000256" key="7">
    <source>
        <dbReference type="SAM" id="MobiDB-lite"/>
    </source>
</evidence>
<dbReference type="InterPro" id="IPR038933">
    <property type="entry name" value="Ovate"/>
</dbReference>
<comment type="subcellular location">
    <subcellularLocation>
        <location evidence="1 6">Nucleus</location>
    </subcellularLocation>
</comment>
<dbReference type="PANTHER" id="PTHR33057">
    <property type="entry name" value="TRANSCRIPTION REPRESSOR OFP7-RELATED"/>
    <property type="match status" value="1"/>
</dbReference>
<name>A0A8J5L9T1_ZINOF</name>
<dbReference type="OrthoDB" id="689980at2759"/>
<keyword evidence="2 6" id="KW-0678">Repressor</keyword>
<accession>A0A8J5L9T1</accession>
<dbReference type="InterPro" id="IPR006458">
    <property type="entry name" value="Ovate_C"/>
</dbReference>
<comment type="function">
    <text evidence="6">Transcriptional repressor that regulates multiple aspects of plant growth and development.</text>
</comment>
<evidence type="ECO:0000256" key="2">
    <source>
        <dbReference type="ARBA" id="ARBA00022491"/>
    </source>
</evidence>
<evidence type="ECO:0000256" key="4">
    <source>
        <dbReference type="ARBA" id="ARBA00023163"/>
    </source>
</evidence>